<organism evidence="6 7">
    <name type="scientific">Absicoccus porci</name>
    <dbReference type="NCBI Taxonomy" id="2486576"/>
    <lineage>
        <taxon>Bacteria</taxon>
        <taxon>Bacillati</taxon>
        <taxon>Bacillota</taxon>
        <taxon>Erysipelotrichia</taxon>
        <taxon>Erysipelotrichales</taxon>
        <taxon>Erysipelotrichaceae</taxon>
        <taxon>Absicoccus</taxon>
    </lineage>
</organism>
<keyword evidence="1" id="KW-0560">Oxidoreductase</keyword>
<dbReference type="Proteomes" id="UP000276568">
    <property type="component" value="Unassembled WGS sequence"/>
</dbReference>
<evidence type="ECO:0000256" key="1">
    <source>
        <dbReference type="ARBA" id="ARBA00023002"/>
    </source>
</evidence>
<feature type="domain" description="Mannitol dehydrogenase N-terminal" evidence="4">
    <location>
        <begin position="1"/>
        <end position="199"/>
    </location>
</feature>
<dbReference type="GO" id="GO:0008926">
    <property type="term" value="F:mannitol-1-phosphate 5-dehydrogenase activity"/>
    <property type="evidence" value="ECO:0007669"/>
    <property type="project" value="UniProtKB-EC"/>
</dbReference>
<dbReference type="OrthoDB" id="271711at2"/>
<evidence type="ECO:0000256" key="3">
    <source>
        <dbReference type="ARBA" id="ARBA00048615"/>
    </source>
</evidence>
<accession>A0A3N0HXK8</accession>
<dbReference type="RefSeq" id="WP_128521131.1">
    <property type="nucleotide sequence ID" value="NZ_RJQC01000004.1"/>
</dbReference>
<sequence>MKVIILGAGRIGRGFVTQIMLLNHVQITYFDVMDPMVKQLNEIGSYTIHVLGHPEKDIVNTNVTAYSANDIEKLAEVWADADFVFTACGGKNMPTVGKTLGKAYKTMLCNGKGHVTNIITCENWIEPARDLKQALEAELNEDEKRMFEKNVGVGEAVILCTGTGAPDPSLLTNPLDTWIQNFPYLPMDKAAIKGNLPNWEYVDFVDQFGNLLTQKLYTNNTSCGSIAYLGHLLGEKYLAVAANSPEIAPILDEIYEEINQALIKGMGIDEESQLAFSKRAKAKYTDLDIVDPITRIARDPLRKLKPNDRLIGPSKIALSVGVEPKAIALCTAAALFYDNPEDESAVQLQKMRKQYGIGYILENVCGLKPDEKLYTMIIDGIHELQKRGWLKEEVNL</sequence>
<evidence type="ECO:0000259" key="4">
    <source>
        <dbReference type="Pfam" id="PF01232"/>
    </source>
</evidence>
<dbReference type="SUPFAM" id="SSF48179">
    <property type="entry name" value="6-phosphogluconate dehydrogenase C-terminal domain-like"/>
    <property type="match status" value="1"/>
</dbReference>
<evidence type="ECO:0000313" key="6">
    <source>
        <dbReference type="EMBL" id="RNM29444.1"/>
    </source>
</evidence>
<dbReference type="Pfam" id="PF08125">
    <property type="entry name" value="Mannitol_dh_C"/>
    <property type="match status" value="1"/>
</dbReference>
<dbReference type="InterPro" id="IPR036291">
    <property type="entry name" value="NAD(P)-bd_dom_sf"/>
</dbReference>
<comment type="catalytic activity">
    <reaction evidence="3">
        <text>D-mannitol 1-phosphate + NAD(+) = beta-D-fructose 6-phosphate + NADH + H(+)</text>
        <dbReference type="Rhea" id="RHEA:19661"/>
        <dbReference type="ChEBI" id="CHEBI:15378"/>
        <dbReference type="ChEBI" id="CHEBI:57540"/>
        <dbReference type="ChEBI" id="CHEBI:57634"/>
        <dbReference type="ChEBI" id="CHEBI:57945"/>
        <dbReference type="ChEBI" id="CHEBI:61381"/>
        <dbReference type="EC" id="1.1.1.17"/>
    </reaction>
</comment>
<dbReference type="InterPro" id="IPR013328">
    <property type="entry name" value="6PGD_dom2"/>
</dbReference>
<dbReference type="EMBL" id="RJQC01000004">
    <property type="protein sequence ID" value="RNM29444.1"/>
    <property type="molecule type" value="Genomic_DNA"/>
</dbReference>
<name>A0A3N0HXK8_9FIRM</name>
<dbReference type="Gene3D" id="1.10.1040.10">
    <property type="entry name" value="N-(1-d-carboxylethyl)-l-norvaline Dehydrogenase, domain 2"/>
    <property type="match status" value="1"/>
</dbReference>
<evidence type="ECO:0000313" key="7">
    <source>
        <dbReference type="Proteomes" id="UP000276568"/>
    </source>
</evidence>
<dbReference type="Gene3D" id="3.40.50.720">
    <property type="entry name" value="NAD(P)-binding Rossmann-like Domain"/>
    <property type="match status" value="1"/>
</dbReference>
<dbReference type="InterPro" id="IPR008927">
    <property type="entry name" value="6-PGluconate_DH-like_C_sf"/>
</dbReference>
<feature type="domain" description="Mannitol dehydrogenase C-terminal" evidence="5">
    <location>
        <begin position="213"/>
        <end position="349"/>
    </location>
</feature>
<dbReference type="InterPro" id="IPR013131">
    <property type="entry name" value="Mannitol_DH_N"/>
</dbReference>
<keyword evidence="2" id="KW-0520">NAD</keyword>
<comment type="caution">
    <text evidence="6">The sequence shown here is derived from an EMBL/GenBank/DDBJ whole genome shotgun (WGS) entry which is preliminary data.</text>
</comment>
<dbReference type="InterPro" id="IPR013118">
    <property type="entry name" value="Mannitol_DH_C"/>
</dbReference>
<gene>
    <name evidence="6" type="ORF">EDX97_10700</name>
</gene>
<evidence type="ECO:0000259" key="5">
    <source>
        <dbReference type="Pfam" id="PF08125"/>
    </source>
</evidence>
<dbReference type="PANTHER" id="PTHR30524:SF0">
    <property type="entry name" value="ALTRONATE OXIDOREDUCTASE-RELATED"/>
    <property type="match status" value="1"/>
</dbReference>
<dbReference type="AlphaFoldDB" id="A0A3N0HXK8"/>
<protein>
    <submittedName>
        <fullName evidence="6">Mannitol dehydrogenase</fullName>
    </submittedName>
</protein>
<dbReference type="PANTHER" id="PTHR30524">
    <property type="entry name" value="MANNITOL-1-PHOSPHATE 5-DEHYDROGENASE"/>
    <property type="match status" value="1"/>
</dbReference>
<dbReference type="Pfam" id="PF01232">
    <property type="entry name" value="Mannitol_dh"/>
    <property type="match status" value="1"/>
</dbReference>
<dbReference type="GO" id="GO:0019592">
    <property type="term" value="P:mannitol catabolic process"/>
    <property type="evidence" value="ECO:0007669"/>
    <property type="project" value="TreeGrafter"/>
</dbReference>
<reference evidence="6 7" key="1">
    <citation type="submission" date="2018-11" db="EMBL/GenBank/DDBJ databases">
        <title>Clostridium sp. nov., a member of the family Erysipelotrichaceae isolated from pig faeces.</title>
        <authorList>
            <person name="Chang Y.-H."/>
        </authorList>
    </citation>
    <scope>NUCLEOTIDE SEQUENCE [LARGE SCALE GENOMIC DNA]</scope>
    <source>
        <strain evidence="6 7">YH-panp20</strain>
    </source>
</reference>
<dbReference type="SUPFAM" id="SSF51735">
    <property type="entry name" value="NAD(P)-binding Rossmann-fold domains"/>
    <property type="match status" value="1"/>
</dbReference>
<keyword evidence="7" id="KW-1185">Reference proteome</keyword>
<dbReference type="GO" id="GO:0005829">
    <property type="term" value="C:cytosol"/>
    <property type="evidence" value="ECO:0007669"/>
    <property type="project" value="TreeGrafter"/>
</dbReference>
<proteinExistence type="predicted"/>
<evidence type="ECO:0000256" key="2">
    <source>
        <dbReference type="ARBA" id="ARBA00023027"/>
    </source>
</evidence>